<evidence type="ECO:0000256" key="4">
    <source>
        <dbReference type="ARBA" id="ARBA00022741"/>
    </source>
</evidence>
<dbReference type="InterPro" id="IPR032501">
    <property type="entry name" value="Prot_ATP_ID_OB_2nd"/>
</dbReference>
<proteinExistence type="inferred from homology"/>
<evidence type="ECO:0000259" key="11">
    <source>
        <dbReference type="SMART" id="SM00382"/>
    </source>
</evidence>
<reference evidence="12" key="2">
    <citation type="journal article" date="2023" name="Science">
        <title>Genomic signatures of disease resistance in endangered staghorn corals.</title>
        <authorList>
            <person name="Vollmer S.V."/>
            <person name="Selwyn J.D."/>
            <person name="Despard B.A."/>
            <person name="Roesel C.L."/>
        </authorList>
    </citation>
    <scope>NUCLEOTIDE SEQUENCE</scope>
    <source>
        <strain evidence="12">K2</strain>
    </source>
</reference>
<keyword evidence="9" id="KW-0175">Coiled coil</keyword>
<dbReference type="Pfam" id="PF00004">
    <property type="entry name" value="AAA"/>
    <property type="match status" value="1"/>
</dbReference>
<dbReference type="SMART" id="SM00382">
    <property type="entry name" value="AAA"/>
    <property type="match status" value="1"/>
</dbReference>
<evidence type="ECO:0000256" key="10">
    <source>
        <dbReference type="SAM" id="MobiDB-lite"/>
    </source>
</evidence>
<evidence type="ECO:0000256" key="7">
    <source>
        <dbReference type="ARBA" id="ARBA00040909"/>
    </source>
</evidence>
<dbReference type="InterPro" id="IPR050221">
    <property type="entry name" value="26S_Proteasome_ATPase"/>
</dbReference>
<keyword evidence="4 8" id="KW-0547">Nucleotide-binding</keyword>
<evidence type="ECO:0000313" key="13">
    <source>
        <dbReference type="Proteomes" id="UP001249851"/>
    </source>
</evidence>
<dbReference type="InterPro" id="IPR041569">
    <property type="entry name" value="AAA_lid_3"/>
</dbReference>
<dbReference type="PANTHER" id="PTHR23073">
    <property type="entry name" value="26S PROTEASOME REGULATORY SUBUNIT"/>
    <property type="match status" value="1"/>
</dbReference>
<dbReference type="Gene3D" id="3.40.50.300">
    <property type="entry name" value="P-loop containing nucleotide triphosphate hydrolases"/>
    <property type="match status" value="1"/>
</dbReference>
<evidence type="ECO:0000256" key="3">
    <source>
        <dbReference type="ARBA" id="ARBA00022490"/>
    </source>
</evidence>
<feature type="coiled-coil region" evidence="9">
    <location>
        <begin position="53"/>
        <end position="87"/>
    </location>
</feature>
<evidence type="ECO:0000256" key="8">
    <source>
        <dbReference type="RuleBase" id="RU003651"/>
    </source>
</evidence>
<dbReference type="InterPro" id="IPR012340">
    <property type="entry name" value="NA-bd_OB-fold"/>
</dbReference>
<dbReference type="InterPro" id="IPR003959">
    <property type="entry name" value="ATPase_AAA_core"/>
</dbReference>
<dbReference type="Proteomes" id="UP001249851">
    <property type="component" value="Unassembled WGS sequence"/>
</dbReference>
<keyword evidence="6 12" id="KW-0647">Proteasome</keyword>
<dbReference type="PROSITE" id="PS00674">
    <property type="entry name" value="AAA"/>
    <property type="match status" value="1"/>
</dbReference>
<feature type="domain" description="AAA+ ATPase" evidence="11">
    <location>
        <begin position="208"/>
        <end position="342"/>
    </location>
</feature>
<comment type="subcellular location">
    <subcellularLocation>
        <location evidence="1">Cytoplasm</location>
    </subcellularLocation>
</comment>
<dbReference type="Pfam" id="PF16450">
    <property type="entry name" value="Prot_ATP_ID_OB_C"/>
    <property type="match status" value="1"/>
</dbReference>
<evidence type="ECO:0000256" key="1">
    <source>
        <dbReference type="ARBA" id="ARBA00004496"/>
    </source>
</evidence>
<evidence type="ECO:0000256" key="9">
    <source>
        <dbReference type="SAM" id="Coils"/>
    </source>
</evidence>
<dbReference type="Gene3D" id="2.40.50.140">
    <property type="entry name" value="Nucleic acid-binding proteins"/>
    <property type="match status" value="1"/>
</dbReference>
<comment type="similarity">
    <text evidence="2 8">Belongs to the AAA ATPase family.</text>
</comment>
<dbReference type="AlphaFoldDB" id="A0AAD9QHC6"/>
<comment type="caution">
    <text evidence="12">The sequence shown here is derived from an EMBL/GenBank/DDBJ whole genome shotgun (WGS) entry which is preliminary data.</text>
</comment>
<dbReference type="GO" id="GO:0000502">
    <property type="term" value="C:proteasome complex"/>
    <property type="evidence" value="ECO:0007669"/>
    <property type="project" value="UniProtKB-KW"/>
</dbReference>
<evidence type="ECO:0000256" key="2">
    <source>
        <dbReference type="ARBA" id="ARBA00006914"/>
    </source>
</evidence>
<dbReference type="EMBL" id="JARQWQ010000033">
    <property type="protein sequence ID" value="KAK2561358.1"/>
    <property type="molecule type" value="Genomic_DNA"/>
</dbReference>
<dbReference type="InterPro" id="IPR003593">
    <property type="entry name" value="AAA+_ATPase"/>
</dbReference>
<reference evidence="12" key="1">
    <citation type="journal article" date="2023" name="G3 (Bethesda)">
        <title>Whole genome assembly and annotation of the endangered Caribbean coral Acropora cervicornis.</title>
        <authorList>
            <person name="Selwyn J.D."/>
            <person name="Vollmer S.V."/>
        </authorList>
    </citation>
    <scope>NUCLEOTIDE SEQUENCE</scope>
    <source>
        <strain evidence="12">K2</strain>
    </source>
</reference>
<dbReference type="FunFam" id="1.10.8.60:FF:000006">
    <property type="entry name" value="26S protease regulatory subunit 8"/>
    <property type="match status" value="1"/>
</dbReference>
<dbReference type="Gene3D" id="1.10.8.60">
    <property type="match status" value="1"/>
</dbReference>
<feature type="region of interest" description="Disordered" evidence="10">
    <location>
        <begin position="1"/>
        <end position="21"/>
    </location>
</feature>
<dbReference type="SUPFAM" id="SSF52540">
    <property type="entry name" value="P-loop containing nucleoside triphosphate hydrolases"/>
    <property type="match status" value="1"/>
</dbReference>
<keyword evidence="13" id="KW-1185">Reference proteome</keyword>
<name>A0AAD9QHC6_ACRCE</name>
<sequence length="414" mass="46689">MAAGTAVMHFPSPRSTVKKEEPARRIQKIKTDEMEVEEVKQHKGIQQYYITKIEALQMVVTEEIKNLRRLEAQRNELNAKALVAESYKRTNCQFSPSQFEFVVRMLREELQLLQEQGSYVGEVVKPMDKKKVLVKVHPEGKFVVDLDKSIEMSEVTPNCRVALRNDSYTLHKILPNKVDPLVSLMMVEKVPDSTYEMVGGLDKQIKEIKEGVLLYGPPGTGKTLLARAVAHHTECTFIRVSGSELVQKFIGEGARMVRELEHAPSIIFMDEIDSIGSSRLEGGSGGDSEVQRTMLELLNQLDGFEATKNIKVVMATNRIDILDSALLRPGRIDRKIEFPPPNEEARLDILKIHSRKMNLTRGINLRKIAELMPGSSGAEVKGVCTEAGMYALRERRVHVTQEDFEMAVTKVGYQ</sequence>
<dbReference type="Pfam" id="PF17862">
    <property type="entry name" value="AAA_lid_3"/>
    <property type="match status" value="1"/>
</dbReference>
<dbReference type="InterPro" id="IPR027417">
    <property type="entry name" value="P-loop_NTPase"/>
</dbReference>
<dbReference type="FunFam" id="2.40.50.140:FF:000044">
    <property type="entry name" value="26S protease regulatory subunit 8"/>
    <property type="match status" value="1"/>
</dbReference>
<keyword evidence="3" id="KW-0963">Cytoplasm</keyword>
<dbReference type="FunFam" id="3.40.50.300:FF:000033">
    <property type="entry name" value="26S protease regulatory subunit 6B"/>
    <property type="match status" value="1"/>
</dbReference>
<protein>
    <recommendedName>
        <fullName evidence="7">26S proteasome regulatory subunit 8</fullName>
    </recommendedName>
</protein>
<dbReference type="GO" id="GO:0005737">
    <property type="term" value="C:cytoplasm"/>
    <property type="evidence" value="ECO:0007669"/>
    <property type="project" value="UniProtKB-SubCell"/>
</dbReference>
<organism evidence="12 13">
    <name type="scientific">Acropora cervicornis</name>
    <name type="common">Staghorn coral</name>
    <dbReference type="NCBI Taxonomy" id="6130"/>
    <lineage>
        <taxon>Eukaryota</taxon>
        <taxon>Metazoa</taxon>
        <taxon>Cnidaria</taxon>
        <taxon>Anthozoa</taxon>
        <taxon>Hexacorallia</taxon>
        <taxon>Scleractinia</taxon>
        <taxon>Astrocoeniina</taxon>
        <taxon>Acroporidae</taxon>
        <taxon>Acropora</taxon>
    </lineage>
</organism>
<gene>
    <name evidence="12" type="ORF">P5673_015857</name>
</gene>
<dbReference type="GO" id="GO:0005524">
    <property type="term" value="F:ATP binding"/>
    <property type="evidence" value="ECO:0007669"/>
    <property type="project" value="UniProtKB-KW"/>
</dbReference>
<evidence type="ECO:0000256" key="6">
    <source>
        <dbReference type="ARBA" id="ARBA00022942"/>
    </source>
</evidence>
<keyword evidence="5 8" id="KW-0067">ATP-binding</keyword>
<evidence type="ECO:0000313" key="12">
    <source>
        <dbReference type="EMBL" id="KAK2561358.1"/>
    </source>
</evidence>
<accession>A0AAD9QHC6</accession>
<dbReference type="GO" id="GO:0016887">
    <property type="term" value="F:ATP hydrolysis activity"/>
    <property type="evidence" value="ECO:0007669"/>
    <property type="project" value="InterPro"/>
</dbReference>
<dbReference type="InterPro" id="IPR003960">
    <property type="entry name" value="ATPase_AAA_CS"/>
</dbReference>
<evidence type="ECO:0000256" key="5">
    <source>
        <dbReference type="ARBA" id="ARBA00022840"/>
    </source>
</evidence>